<evidence type="ECO:0000313" key="2">
    <source>
        <dbReference type="Proteomes" id="UP001238163"/>
    </source>
</evidence>
<sequence length="123" mass="14000">MAACLAAARQVTPPALRRFFVSREGAQARSFCGPRLAVGFFVSREGAKTRRRRFYPQITQMNADYGGMSCRCAASHAAGFKALFCLTRRREDAKKAFLSADYADERRLWRHVLPLRGKSRRRL</sequence>
<comment type="caution">
    <text evidence="1">The sequence shown here is derived from an EMBL/GenBank/DDBJ whole genome shotgun (WGS) entry which is preliminary data.</text>
</comment>
<evidence type="ECO:0000313" key="1">
    <source>
        <dbReference type="EMBL" id="MDQ0290918.1"/>
    </source>
</evidence>
<name>A0AAE3VII3_9BACT</name>
<reference evidence="1" key="1">
    <citation type="submission" date="2023-07" db="EMBL/GenBank/DDBJ databases">
        <title>Genomic Encyclopedia of Type Strains, Phase IV (KMG-IV): sequencing the most valuable type-strain genomes for metagenomic binning, comparative biology and taxonomic classification.</title>
        <authorList>
            <person name="Goeker M."/>
        </authorList>
    </citation>
    <scope>NUCLEOTIDE SEQUENCE</scope>
    <source>
        <strain evidence="1">DSM 24202</strain>
    </source>
</reference>
<dbReference type="EMBL" id="JAUSVL010000001">
    <property type="protein sequence ID" value="MDQ0290918.1"/>
    <property type="molecule type" value="Genomic_DNA"/>
</dbReference>
<dbReference type="Proteomes" id="UP001238163">
    <property type="component" value="Unassembled WGS sequence"/>
</dbReference>
<proteinExistence type="predicted"/>
<organism evidence="1 2">
    <name type="scientific">Oligosphaera ethanolica</name>
    <dbReference type="NCBI Taxonomy" id="760260"/>
    <lineage>
        <taxon>Bacteria</taxon>
        <taxon>Pseudomonadati</taxon>
        <taxon>Lentisphaerota</taxon>
        <taxon>Oligosphaeria</taxon>
        <taxon>Oligosphaerales</taxon>
        <taxon>Oligosphaeraceae</taxon>
        <taxon>Oligosphaera</taxon>
    </lineage>
</organism>
<protein>
    <submittedName>
        <fullName evidence="1">Uncharacterized protein</fullName>
    </submittedName>
</protein>
<dbReference type="AlphaFoldDB" id="A0AAE3VII3"/>
<accession>A0AAE3VII3</accession>
<dbReference type="RefSeq" id="WP_307262977.1">
    <property type="nucleotide sequence ID" value="NZ_JAUSVL010000001.1"/>
</dbReference>
<keyword evidence="2" id="KW-1185">Reference proteome</keyword>
<gene>
    <name evidence="1" type="ORF">J3R75_003025</name>
</gene>